<keyword evidence="4" id="KW-1185">Reference proteome</keyword>
<gene>
    <name evidence="3" type="ORF">HJG44_21145</name>
</gene>
<dbReference type="NCBIfam" id="TIGR01167">
    <property type="entry name" value="LPXTG_anchor"/>
    <property type="match status" value="1"/>
</dbReference>
<keyword evidence="1" id="KW-1133">Transmembrane helix</keyword>
<feature type="chain" id="PRO_5032353771" evidence="2">
    <location>
        <begin position="22"/>
        <end position="73"/>
    </location>
</feature>
<comment type="caution">
    <text evidence="3">The sequence shown here is derived from an EMBL/GenBank/DDBJ whole genome shotgun (WGS) entry which is preliminary data.</text>
</comment>
<keyword evidence="1" id="KW-0472">Membrane</keyword>
<reference evidence="3 4" key="1">
    <citation type="submission" date="2020-04" db="EMBL/GenBank/DDBJ databases">
        <title>Enterovirga sp. isolate from soil.</title>
        <authorList>
            <person name="Chea S."/>
            <person name="Kim D.-U."/>
        </authorList>
    </citation>
    <scope>NUCLEOTIDE SEQUENCE [LARGE SCALE GENOMIC DNA]</scope>
    <source>
        <strain evidence="3 4">DB1703</strain>
    </source>
</reference>
<dbReference type="Proteomes" id="UP000564885">
    <property type="component" value="Unassembled WGS sequence"/>
</dbReference>
<name>A0A849IC69_9HYPH</name>
<evidence type="ECO:0000256" key="2">
    <source>
        <dbReference type="SAM" id="SignalP"/>
    </source>
</evidence>
<keyword evidence="2" id="KW-0732">Signal</keyword>
<evidence type="ECO:0000313" key="3">
    <source>
        <dbReference type="EMBL" id="NNM74871.1"/>
    </source>
</evidence>
<dbReference type="RefSeq" id="WP_171220308.1">
    <property type="nucleotide sequence ID" value="NZ_JABEPP010000006.1"/>
</dbReference>
<evidence type="ECO:0000313" key="4">
    <source>
        <dbReference type="Proteomes" id="UP000564885"/>
    </source>
</evidence>
<evidence type="ECO:0000256" key="1">
    <source>
        <dbReference type="SAM" id="Phobius"/>
    </source>
</evidence>
<dbReference type="EMBL" id="JABEPP010000006">
    <property type="protein sequence ID" value="NNM74871.1"/>
    <property type="molecule type" value="Genomic_DNA"/>
</dbReference>
<organism evidence="3 4">
    <name type="scientific">Enterovirga aerilata</name>
    <dbReference type="NCBI Taxonomy" id="2730920"/>
    <lineage>
        <taxon>Bacteria</taxon>
        <taxon>Pseudomonadati</taxon>
        <taxon>Pseudomonadota</taxon>
        <taxon>Alphaproteobacteria</taxon>
        <taxon>Hyphomicrobiales</taxon>
        <taxon>Methylobacteriaceae</taxon>
        <taxon>Enterovirga</taxon>
    </lineage>
</organism>
<dbReference type="AlphaFoldDB" id="A0A849IC69"/>
<keyword evidence="1" id="KW-0812">Transmembrane</keyword>
<protein>
    <submittedName>
        <fullName evidence="3">LPXTG cell wall anchor domain-containing protein</fullName>
    </submittedName>
</protein>
<sequence>MFARPFAFLVLALLAAGEALAQTTTPAPTSPTAPGPAGTAAPATGIGDYWWVILAVIVVAAAIWYFSRRRGRI</sequence>
<proteinExistence type="predicted"/>
<accession>A0A849IC69</accession>
<feature type="transmembrane region" description="Helical" evidence="1">
    <location>
        <begin position="49"/>
        <end position="67"/>
    </location>
</feature>
<feature type="signal peptide" evidence="2">
    <location>
        <begin position="1"/>
        <end position="21"/>
    </location>
</feature>